<comment type="cofactor">
    <cofactor evidence="2">
        <name>Mg(2+)</name>
        <dbReference type="ChEBI" id="CHEBI:18420"/>
    </cofactor>
</comment>
<feature type="region of interest" description="Disordered" evidence="13">
    <location>
        <begin position="565"/>
        <end position="733"/>
    </location>
</feature>
<evidence type="ECO:0000256" key="7">
    <source>
        <dbReference type="ARBA" id="ARBA00022723"/>
    </source>
</evidence>
<evidence type="ECO:0000256" key="10">
    <source>
        <dbReference type="ARBA" id="ARBA00022842"/>
    </source>
</evidence>
<dbReference type="SUPFAM" id="SSF55003">
    <property type="entry name" value="PAP/Archaeal CCA-adding enzyme, C-terminal domain"/>
    <property type="match status" value="1"/>
</dbReference>
<comment type="subcellular location">
    <subcellularLocation>
        <location evidence="3 12">Nucleus</location>
    </subcellularLocation>
</comment>
<feature type="domain" description="Poly(A) polymerase RNA-binding" evidence="14">
    <location>
        <begin position="367"/>
        <end position="572"/>
    </location>
</feature>
<keyword evidence="6 12" id="KW-0808">Transferase</keyword>
<dbReference type="Pfam" id="PF04926">
    <property type="entry name" value="PAP_RNA-bind"/>
    <property type="match status" value="1"/>
</dbReference>
<dbReference type="InterPro" id="IPR043519">
    <property type="entry name" value="NT_sf"/>
</dbReference>
<comment type="cofactor">
    <cofactor evidence="1">
        <name>Mn(2+)</name>
        <dbReference type="ChEBI" id="CHEBI:29035"/>
    </cofactor>
</comment>
<gene>
    <name evidence="17" type="primary">PAP1</name>
    <name evidence="17" type="ORF">HK105_202328</name>
</gene>
<comment type="function">
    <text evidence="12">Polymerase that creates the 3'-poly(A) tail of mRNA's.</text>
</comment>
<evidence type="ECO:0000259" key="15">
    <source>
        <dbReference type="Pfam" id="PF04928"/>
    </source>
</evidence>
<keyword evidence="5 12" id="KW-0507">mRNA processing</keyword>
<sequence>MNRTLLPHKPRTLGVTPPISTAPPTEAELDATRDLIKTLEDNGQFESPEDARKREIVLGKIDAIFKEFVRTVSIKNGLPESLANEVGGKIFTYGSYRLGAHGKSSDIDTLCVAPKHVRREDFLEHMYAALKARPEVTEITAVPDAYVPVINLVFSEISGLIVSLPQIDLVFARLALPSVPEDLDLSEDNLLKNLDERCVRSLNGSRVTDDILRLVPDVETFRTALRCIKLWAKRRAVYSNVMGFFGGVAWAIVVARVCQLYPNATASKIVMNFFQIMFRWEWPLPVLLKPIEEGPLAVRVWNPKIYPQDKSHRMPIITPAYPSMCSTHNVTASTQAITTREFERAGDLANRIVCGTEKWPTLFQKNDFFHRYKYYLQVIASASSDEKHRMWSGMVESRLRQLVMKLELVDNLEIAHPFIKGFEKQVVCFTQEDRDNVAHGQAPTSATAVHAPANGVATAESVSEPRAGDATGNEVTARTDVSAGNGHVDGEAEEAAGSPVYTTSFFIGLAVKPKDPGSTASRKLDIGWPTTEFIKMVKAWDKYDETLMEIVVQFLKSSALPPEVLDESEPLPVQKKRTKSQKGHRQSTGNENPSKKLRASGETDSQAADTPAESTAEDSVMADDADAMQSEPQPAAEAAKASDSGSSPAEPAAPTDGAAARAISPTAPAEPTAGPGPAPESSATQAGSEAAPQPQSSSSSVPVPSAPRSYSEAAAANRFGNGGLSGMGILPAGGRRAPEIKLRVSAAKASASSHGSGGGGAAQ</sequence>
<feature type="domain" description="Poly(A) polymerase nucleotidyltransferase" evidence="16">
    <location>
        <begin position="14"/>
        <end position="215"/>
    </location>
</feature>
<comment type="caution">
    <text evidence="17">The sequence shown here is derived from an EMBL/GenBank/DDBJ whole genome shotgun (WGS) entry which is preliminary data.</text>
</comment>
<accession>A0ABR4NEF5</accession>
<proteinExistence type="inferred from homology"/>
<dbReference type="CDD" id="cd05402">
    <property type="entry name" value="NT_PAP_TUTase"/>
    <property type="match status" value="1"/>
</dbReference>
<feature type="compositionally biased region" description="Basic residues" evidence="13">
    <location>
        <begin position="1"/>
        <end position="11"/>
    </location>
</feature>
<protein>
    <recommendedName>
        <fullName evidence="12">Poly(A) polymerase</fullName>
        <ecNumber evidence="12">2.7.7.19</ecNumber>
    </recommendedName>
</protein>
<evidence type="ECO:0000256" key="8">
    <source>
        <dbReference type="ARBA" id="ARBA00022741"/>
    </source>
</evidence>
<evidence type="ECO:0000256" key="5">
    <source>
        <dbReference type="ARBA" id="ARBA00022664"/>
    </source>
</evidence>
<comment type="catalytic activity">
    <reaction evidence="12">
        <text>RNA(n) + ATP = RNA(n)-3'-adenine ribonucleotide + diphosphate</text>
        <dbReference type="Rhea" id="RHEA:11332"/>
        <dbReference type="Rhea" id="RHEA-COMP:14527"/>
        <dbReference type="Rhea" id="RHEA-COMP:17347"/>
        <dbReference type="ChEBI" id="CHEBI:30616"/>
        <dbReference type="ChEBI" id="CHEBI:33019"/>
        <dbReference type="ChEBI" id="CHEBI:140395"/>
        <dbReference type="ChEBI" id="CHEBI:173115"/>
        <dbReference type="EC" id="2.7.7.19"/>
    </reaction>
</comment>
<comment type="similarity">
    <text evidence="4 12">Belongs to the poly(A) polymerase family.</text>
</comment>
<evidence type="ECO:0000256" key="11">
    <source>
        <dbReference type="ARBA" id="ARBA00023242"/>
    </source>
</evidence>
<feature type="domain" description="Poly(A) polymerase central" evidence="15">
    <location>
        <begin position="220"/>
        <end position="365"/>
    </location>
</feature>
<feature type="compositionally biased region" description="Low complexity" evidence="13">
    <location>
        <begin position="745"/>
        <end position="754"/>
    </location>
</feature>
<evidence type="ECO:0000256" key="1">
    <source>
        <dbReference type="ARBA" id="ARBA00001936"/>
    </source>
</evidence>
<dbReference type="PIRSF" id="PIRSF018425">
    <property type="entry name" value="PolyA_polymerase"/>
    <property type="match status" value="1"/>
</dbReference>
<dbReference type="GO" id="GO:1990817">
    <property type="term" value="F:poly(A) RNA polymerase activity"/>
    <property type="evidence" value="ECO:0007669"/>
    <property type="project" value="UniProtKB-EC"/>
</dbReference>
<evidence type="ECO:0000256" key="12">
    <source>
        <dbReference type="PIRNR" id="PIRNR018425"/>
    </source>
</evidence>
<dbReference type="Gene3D" id="3.30.70.590">
    <property type="entry name" value="Poly(A) polymerase predicted RNA binding domain"/>
    <property type="match status" value="1"/>
</dbReference>
<organism evidence="17 18">
    <name type="scientific">Polyrhizophydium stewartii</name>
    <dbReference type="NCBI Taxonomy" id="2732419"/>
    <lineage>
        <taxon>Eukaryota</taxon>
        <taxon>Fungi</taxon>
        <taxon>Fungi incertae sedis</taxon>
        <taxon>Chytridiomycota</taxon>
        <taxon>Chytridiomycota incertae sedis</taxon>
        <taxon>Chytridiomycetes</taxon>
        <taxon>Rhizophydiales</taxon>
        <taxon>Rhizophydiales incertae sedis</taxon>
        <taxon>Polyrhizophydium</taxon>
    </lineage>
</organism>
<feature type="region of interest" description="Disordered" evidence="13">
    <location>
        <begin position="438"/>
        <end position="474"/>
    </location>
</feature>
<keyword evidence="9 12" id="KW-0067">ATP-binding</keyword>
<dbReference type="PANTHER" id="PTHR10682">
    <property type="entry name" value="POLY A POLYMERASE"/>
    <property type="match status" value="1"/>
</dbReference>
<keyword evidence="11 12" id="KW-0539">Nucleus</keyword>
<dbReference type="SUPFAM" id="SSF81631">
    <property type="entry name" value="PAP/OAS1 substrate-binding domain"/>
    <property type="match status" value="1"/>
</dbReference>
<dbReference type="SUPFAM" id="SSF81301">
    <property type="entry name" value="Nucleotidyltransferase"/>
    <property type="match status" value="1"/>
</dbReference>
<evidence type="ECO:0000256" key="13">
    <source>
        <dbReference type="SAM" id="MobiDB-lite"/>
    </source>
</evidence>
<evidence type="ECO:0000256" key="9">
    <source>
        <dbReference type="ARBA" id="ARBA00022840"/>
    </source>
</evidence>
<dbReference type="EMBL" id="JADGIZ020000008">
    <property type="protein sequence ID" value="KAL2917915.1"/>
    <property type="molecule type" value="Genomic_DNA"/>
</dbReference>
<evidence type="ECO:0000313" key="17">
    <source>
        <dbReference type="EMBL" id="KAL2917915.1"/>
    </source>
</evidence>
<dbReference type="Gene3D" id="3.30.460.10">
    <property type="entry name" value="Beta Polymerase, domain 2"/>
    <property type="match status" value="1"/>
</dbReference>
<evidence type="ECO:0000313" key="18">
    <source>
        <dbReference type="Proteomes" id="UP001527925"/>
    </source>
</evidence>
<evidence type="ECO:0000259" key="14">
    <source>
        <dbReference type="Pfam" id="PF04926"/>
    </source>
</evidence>
<dbReference type="Proteomes" id="UP001527925">
    <property type="component" value="Unassembled WGS sequence"/>
</dbReference>
<evidence type="ECO:0000259" key="16">
    <source>
        <dbReference type="Pfam" id="PF20750"/>
    </source>
</evidence>
<keyword evidence="10" id="KW-0460">Magnesium</keyword>
<dbReference type="PANTHER" id="PTHR10682:SF10">
    <property type="entry name" value="POLYNUCLEOTIDE ADENYLYLTRANSFERASE"/>
    <property type="match status" value="1"/>
</dbReference>
<dbReference type="Pfam" id="PF04928">
    <property type="entry name" value="PAP_central"/>
    <property type="match status" value="1"/>
</dbReference>
<feature type="compositionally biased region" description="Low complexity" evidence="13">
    <location>
        <begin position="648"/>
        <end position="707"/>
    </location>
</feature>
<dbReference type="InterPro" id="IPR007010">
    <property type="entry name" value="PolA_pol_RNA-bd_dom"/>
</dbReference>
<dbReference type="Gene3D" id="1.10.1410.10">
    <property type="match status" value="1"/>
</dbReference>
<name>A0ABR4NEF5_9FUNG</name>
<evidence type="ECO:0000256" key="6">
    <source>
        <dbReference type="ARBA" id="ARBA00022679"/>
    </source>
</evidence>
<feature type="compositionally biased region" description="Basic residues" evidence="13">
    <location>
        <begin position="574"/>
        <end position="585"/>
    </location>
</feature>
<keyword evidence="18" id="KW-1185">Reference proteome</keyword>
<dbReference type="InterPro" id="IPR048840">
    <property type="entry name" value="PolA_pol_NTPase"/>
</dbReference>
<evidence type="ECO:0000256" key="2">
    <source>
        <dbReference type="ARBA" id="ARBA00001946"/>
    </source>
</evidence>
<keyword evidence="7" id="KW-0479">Metal-binding</keyword>
<feature type="region of interest" description="Disordered" evidence="13">
    <location>
        <begin position="1"/>
        <end position="21"/>
    </location>
</feature>
<keyword evidence="8 12" id="KW-0547">Nucleotide-binding</keyword>
<dbReference type="EC" id="2.7.7.19" evidence="12"/>
<reference evidence="17 18" key="1">
    <citation type="submission" date="2023-09" db="EMBL/GenBank/DDBJ databases">
        <title>Pangenome analysis of Batrachochytrium dendrobatidis and related Chytrids.</title>
        <authorList>
            <person name="Yacoub M.N."/>
            <person name="Stajich J.E."/>
            <person name="James T.Y."/>
        </authorList>
    </citation>
    <scope>NUCLEOTIDE SEQUENCE [LARGE SCALE GENOMIC DNA]</scope>
    <source>
        <strain evidence="17 18">JEL0888</strain>
    </source>
</reference>
<feature type="region of interest" description="Disordered" evidence="13">
    <location>
        <begin position="744"/>
        <end position="763"/>
    </location>
</feature>
<keyword evidence="17" id="KW-0548">Nucleotidyltransferase</keyword>
<dbReference type="InterPro" id="IPR011068">
    <property type="entry name" value="NuclTrfase_I-like_C"/>
</dbReference>
<evidence type="ECO:0000256" key="3">
    <source>
        <dbReference type="ARBA" id="ARBA00004123"/>
    </source>
</evidence>
<dbReference type="InterPro" id="IPR007012">
    <property type="entry name" value="PolA_pol_cen_dom"/>
</dbReference>
<dbReference type="Pfam" id="PF20750">
    <property type="entry name" value="PAP_NTPase"/>
    <property type="match status" value="1"/>
</dbReference>
<dbReference type="InterPro" id="IPR014492">
    <property type="entry name" value="PolyA_polymerase"/>
</dbReference>
<evidence type="ECO:0000256" key="4">
    <source>
        <dbReference type="ARBA" id="ARBA00010912"/>
    </source>
</evidence>